<keyword evidence="2" id="KW-1185">Reference proteome</keyword>
<comment type="caution">
    <text evidence="1">The sequence shown here is derived from an EMBL/GenBank/DDBJ whole genome shotgun (WGS) entry which is preliminary data.</text>
</comment>
<sequence>MTTKALESRLRGRSPSVSPPPSVSRRRPVSPGSKAVGDTRDGAFMETWSKLDNIRGRLIEISQPSDMCQYEKTAALAYVTYQTCHALDVAARYKVAQQRMYVGLLEEESKDAELRLREAESILDEISPSAPRNPPHVLRASPFLS</sequence>
<dbReference type="EMBL" id="MU267157">
    <property type="protein sequence ID" value="KAH7917258.1"/>
    <property type="molecule type" value="Genomic_DNA"/>
</dbReference>
<gene>
    <name evidence="1" type="ORF">BV22DRAFT_1135557</name>
</gene>
<proteinExistence type="predicted"/>
<evidence type="ECO:0000313" key="2">
    <source>
        <dbReference type="Proteomes" id="UP000790709"/>
    </source>
</evidence>
<protein>
    <submittedName>
        <fullName evidence="1">Uncharacterized protein</fullName>
    </submittedName>
</protein>
<name>A0ACB8AW33_9AGAM</name>
<reference evidence="1" key="1">
    <citation type="journal article" date="2021" name="New Phytol.">
        <title>Evolutionary innovations through gain and loss of genes in the ectomycorrhizal Boletales.</title>
        <authorList>
            <person name="Wu G."/>
            <person name="Miyauchi S."/>
            <person name="Morin E."/>
            <person name="Kuo A."/>
            <person name="Drula E."/>
            <person name="Varga T."/>
            <person name="Kohler A."/>
            <person name="Feng B."/>
            <person name="Cao Y."/>
            <person name="Lipzen A."/>
            <person name="Daum C."/>
            <person name="Hundley H."/>
            <person name="Pangilinan J."/>
            <person name="Johnson J."/>
            <person name="Barry K."/>
            <person name="LaButti K."/>
            <person name="Ng V."/>
            <person name="Ahrendt S."/>
            <person name="Min B."/>
            <person name="Choi I.G."/>
            <person name="Park H."/>
            <person name="Plett J.M."/>
            <person name="Magnuson J."/>
            <person name="Spatafora J.W."/>
            <person name="Nagy L.G."/>
            <person name="Henrissat B."/>
            <person name="Grigoriev I.V."/>
            <person name="Yang Z.L."/>
            <person name="Xu J."/>
            <person name="Martin F.M."/>
        </authorList>
    </citation>
    <scope>NUCLEOTIDE SEQUENCE</scope>
    <source>
        <strain evidence="1">KUC20120723A-06</strain>
    </source>
</reference>
<dbReference type="Proteomes" id="UP000790709">
    <property type="component" value="Unassembled WGS sequence"/>
</dbReference>
<organism evidence="1 2">
    <name type="scientific">Leucogyrophana mollusca</name>
    <dbReference type="NCBI Taxonomy" id="85980"/>
    <lineage>
        <taxon>Eukaryota</taxon>
        <taxon>Fungi</taxon>
        <taxon>Dikarya</taxon>
        <taxon>Basidiomycota</taxon>
        <taxon>Agaricomycotina</taxon>
        <taxon>Agaricomycetes</taxon>
        <taxon>Agaricomycetidae</taxon>
        <taxon>Boletales</taxon>
        <taxon>Boletales incertae sedis</taxon>
        <taxon>Leucogyrophana</taxon>
    </lineage>
</organism>
<evidence type="ECO:0000313" key="1">
    <source>
        <dbReference type="EMBL" id="KAH7917258.1"/>
    </source>
</evidence>
<accession>A0ACB8AW33</accession>